<feature type="region of interest" description="Disordered" evidence="1">
    <location>
        <begin position="914"/>
        <end position="933"/>
    </location>
</feature>
<keyword evidence="2" id="KW-1185">Reference proteome</keyword>
<feature type="compositionally biased region" description="Basic and acidic residues" evidence="1">
    <location>
        <begin position="922"/>
        <end position="933"/>
    </location>
</feature>
<accession>A0AAF3EI76</accession>
<evidence type="ECO:0000313" key="3">
    <source>
        <dbReference type="WBParaSite" id="MBELARI_LOCUS13723"/>
    </source>
</evidence>
<feature type="region of interest" description="Disordered" evidence="1">
    <location>
        <begin position="510"/>
        <end position="617"/>
    </location>
</feature>
<dbReference type="WBParaSite" id="MBELARI_LOCUS13723">
    <property type="protein sequence ID" value="MBELARI_LOCUS13723"/>
    <property type="gene ID" value="MBELARI_LOCUS13723"/>
</dbReference>
<feature type="region of interest" description="Disordered" evidence="1">
    <location>
        <begin position="938"/>
        <end position="985"/>
    </location>
</feature>
<protein>
    <submittedName>
        <fullName evidence="3">Uncharacterized protein</fullName>
    </submittedName>
</protein>
<feature type="compositionally biased region" description="Basic and acidic residues" evidence="1">
    <location>
        <begin position="938"/>
        <end position="956"/>
    </location>
</feature>
<feature type="compositionally biased region" description="Basic and acidic residues" evidence="1">
    <location>
        <begin position="587"/>
        <end position="598"/>
    </location>
</feature>
<organism evidence="2 3">
    <name type="scientific">Mesorhabditis belari</name>
    <dbReference type="NCBI Taxonomy" id="2138241"/>
    <lineage>
        <taxon>Eukaryota</taxon>
        <taxon>Metazoa</taxon>
        <taxon>Ecdysozoa</taxon>
        <taxon>Nematoda</taxon>
        <taxon>Chromadorea</taxon>
        <taxon>Rhabditida</taxon>
        <taxon>Rhabditina</taxon>
        <taxon>Rhabditomorpha</taxon>
        <taxon>Rhabditoidea</taxon>
        <taxon>Rhabditidae</taxon>
        <taxon>Mesorhabditinae</taxon>
        <taxon>Mesorhabditis</taxon>
    </lineage>
</organism>
<feature type="compositionally biased region" description="Basic and acidic residues" evidence="1">
    <location>
        <begin position="1"/>
        <end position="12"/>
    </location>
</feature>
<evidence type="ECO:0000256" key="1">
    <source>
        <dbReference type="SAM" id="MobiDB-lite"/>
    </source>
</evidence>
<evidence type="ECO:0000313" key="2">
    <source>
        <dbReference type="Proteomes" id="UP000887575"/>
    </source>
</evidence>
<feature type="compositionally biased region" description="Basic and acidic residues" evidence="1">
    <location>
        <begin position="510"/>
        <end position="573"/>
    </location>
</feature>
<name>A0AAF3EI76_9BILA</name>
<reference evidence="3" key="1">
    <citation type="submission" date="2024-02" db="UniProtKB">
        <authorList>
            <consortium name="WormBaseParasite"/>
        </authorList>
    </citation>
    <scope>IDENTIFICATION</scope>
</reference>
<dbReference type="Proteomes" id="UP000887575">
    <property type="component" value="Unassembled WGS sequence"/>
</dbReference>
<feature type="region of interest" description="Disordered" evidence="1">
    <location>
        <begin position="410"/>
        <end position="429"/>
    </location>
</feature>
<dbReference type="AlphaFoldDB" id="A0AAF3EI76"/>
<feature type="compositionally biased region" description="Acidic residues" evidence="1">
    <location>
        <begin position="26"/>
        <end position="55"/>
    </location>
</feature>
<proteinExistence type="predicted"/>
<feature type="region of interest" description="Disordered" evidence="1">
    <location>
        <begin position="1"/>
        <end position="55"/>
    </location>
</feature>
<feature type="region of interest" description="Disordered" evidence="1">
    <location>
        <begin position="440"/>
        <end position="467"/>
    </location>
</feature>
<sequence>MNLPKNEQREPPNDLFANGKNVKIEEPDDYEIESNEEDDEEEEENGEDDNEIDDDYEEFDVSEFLATASKSPTDEGKASIFRLFPESIQNDHPYCLREAGNEKQNCANFANFEDFEKSVPLMGNEIKVEEKRTQMAECVKCGRVIDLLGDDGNAMKRIEWTEASRIEKIIERGIRGVHIERIREKMRARQHFFVCKRHIVDGAKEMQEKKVKKFECCICGDALNSTQKREVLSKKMGKRLDELIGSNSGIVKAIKAFRDRDDTQGRLVKVQICKHHVTPEMREILREERCLEVTPLARRLGFRQKTFHDLETIACFICHHRNFVSTERRLMRNVLQTWEVSMIDRYLRLDNELMSRKRKGTKNISICEQHIPKNLAKFIEAERLKQDAKLEEHFLTRELLADIHYKDDPKPLVNGERRRGRGRPRKNPGVEVKIKGKVGRPRKNLDANVAPKSIDNDVQPEANDETSLPRLSNLIDGIMPKASSEIALRRSGRKRKMRRFEGHVDGAEVDDEEKKIDEVGKSPKMRGIEGKEENAEGEGKIDRQLIKKIKEEPVESAEELEKSQFESNPEDRIAQNVLRLVGSSSTREADDRKERDCEPSTSAVDETETRGPGRRPIGPQSMYVKCVKCEYQAKRDCHWKMATLTRITPETAADIERILLADSDDAKRIKGLHKMINKGSDEAWTCTRHLDDGNQRLKETNKKVHKCLLCDEQISPDEGELIATRFEAKSIDEFLGNKDGIVEKRFVANLRLVEGYKLVHMAQTFVCKTHLRPKVEQRWRSVKDTAFELSNTCTLCGHNNGDSFVGRKTMKFVSDLGEIGLFDDLFKTGGTIGDFKFENKLHSISFCVDHITPPVLEQYNLWRDAKAMIRETEEKLRENRMAQMRRRTAGRMLDFDHFARSPSPISDLLDVAVPKRGRPPRQRQEKAKQMRKMIEKAEKAMGGGEEGKNGEEERSGEPPSQRNRIGWPRLTISSTSPIGKKSQAMPLLRDESREVFFRSIPSTSAFTDETTMELFRKNPSACLICGHSNPLKSTIRNSNAEEAEKDLKRKKTIVSYNEALIADKLMPEANGLFTKIKMSGNAPCFCVDHVNLEIWNLEQAKRSMIEKRHENRRHLISQNELDKARMRRQILYTRGGKFTRLSYQRLPQRLPQQAPSTSNRSIPRLIQSPLSPNRGLLGNSSKFLGNSVSIKQEIFDD</sequence>